<evidence type="ECO:0000313" key="3">
    <source>
        <dbReference type="WBParaSite" id="SSLN_0000875901-mRNA-1"/>
    </source>
</evidence>
<dbReference type="Proteomes" id="UP000275846">
    <property type="component" value="Unassembled WGS sequence"/>
</dbReference>
<organism evidence="3">
    <name type="scientific">Schistocephalus solidus</name>
    <name type="common">Tapeworm</name>
    <dbReference type="NCBI Taxonomy" id="70667"/>
    <lineage>
        <taxon>Eukaryota</taxon>
        <taxon>Metazoa</taxon>
        <taxon>Spiralia</taxon>
        <taxon>Lophotrochozoa</taxon>
        <taxon>Platyhelminthes</taxon>
        <taxon>Cestoda</taxon>
        <taxon>Eucestoda</taxon>
        <taxon>Diphyllobothriidea</taxon>
        <taxon>Diphyllobothriidae</taxon>
        <taxon>Schistocephalus</taxon>
    </lineage>
</organism>
<evidence type="ECO:0000313" key="1">
    <source>
        <dbReference type="EMBL" id="VDL94811.1"/>
    </source>
</evidence>
<dbReference type="WBParaSite" id="SSLN_0000875901-mRNA-1">
    <property type="protein sequence ID" value="SSLN_0000875901-mRNA-1"/>
    <property type="gene ID" value="SSLN_0000875901"/>
</dbReference>
<reference evidence="1 2" key="2">
    <citation type="submission" date="2018-11" db="EMBL/GenBank/DDBJ databases">
        <authorList>
            <consortium name="Pathogen Informatics"/>
        </authorList>
    </citation>
    <scope>NUCLEOTIDE SEQUENCE [LARGE SCALE GENOMIC DNA]</scope>
    <source>
        <strain evidence="1 2">NST_G2</strain>
    </source>
</reference>
<name>A0A183SW28_SCHSO</name>
<dbReference type="AlphaFoldDB" id="A0A183SW28"/>
<protein>
    <submittedName>
        <fullName evidence="1 3">Uncharacterized protein</fullName>
    </submittedName>
</protein>
<keyword evidence="2" id="KW-1185">Reference proteome</keyword>
<reference evidence="3" key="1">
    <citation type="submission" date="2016-06" db="UniProtKB">
        <authorList>
            <consortium name="WormBaseParasite"/>
        </authorList>
    </citation>
    <scope>IDENTIFICATION</scope>
</reference>
<accession>A0A183SW28</accession>
<evidence type="ECO:0000313" key="2">
    <source>
        <dbReference type="Proteomes" id="UP000275846"/>
    </source>
</evidence>
<proteinExistence type="predicted"/>
<sequence>MGEVCSAEWLHWPAKPNWSSRLVSPPAKLEYMRNYDSLLLRPLVPPLCYTGSLPPYAPCQFATETTRDLTLQPRELKANPDVSFTHLLQGWVEAKNLDGRH</sequence>
<gene>
    <name evidence="1" type="ORF">SSLN_LOCUS8426</name>
</gene>
<dbReference type="EMBL" id="UYSU01034646">
    <property type="protein sequence ID" value="VDL94811.1"/>
    <property type="molecule type" value="Genomic_DNA"/>
</dbReference>